<protein>
    <submittedName>
        <fullName evidence="3">HlyD family efflux transporter periplasmic adaptor subunit</fullName>
    </submittedName>
</protein>
<dbReference type="OrthoDB" id="9778236at2"/>
<evidence type="ECO:0000259" key="2">
    <source>
        <dbReference type="Pfam" id="PF25917"/>
    </source>
</evidence>
<evidence type="ECO:0000313" key="4">
    <source>
        <dbReference type="Proteomes" id="UP000265926"/>
    </source>
</evidence>
<keyword evidence="1" id="KW-0175">Coiled coil</keyword>
<gene>
    <name evidence="3" type="ORF">D1614_22090</name>
</gene>
<reference evidence="3 4" key="1">
    <citation type="submission" date="2018-08" db="EMBL/GenBank/DDBJ databases">
        <title>Pallidiluteibacterium maritimus gen. nov., sp. nov., isolated from coastal sediment.</title>
        <authorList>
            <person name="Zhou L.Y."/>
        </authorList>
    </citation>
    <scope>NUCLEOTIDE SEQUENCE [LARGE SCALE GENOMIC DNA]</scope>
    <source>
        <strain evidence="3 4">XSD2</strain>
    </source>
</reference>
<name>A0A399SUL4_9BACT</name>
<evidence type="ECO:0000313" key="3">
    <source>
        <dbReference type="EMBL" id="RIJ45697.1"/>
    </source>
</evidence>
<comment type="caution">
    <text evidence="3">The sequence shown here is derived from an EMBL/GenBank/DDBJ whole genome shotgun (WGS) entry which is preliminary data.</text>
</comment>
<evidence type="ECO:0000256" key="1">
    <source>
        <dbReference type="SAM" id="Coils"/>
    </source>
</evidence>
<dbReference type="InterPro" id="IPR058625">
    <property type="entry name" value="MdtA-like_BSH"/>
</dbReference>
<organism evidence="3 4">
    <name type="scientific">Maribellus luteus</name>
    <dbReference type="NCBI Taxonomy" id="2305463"/>
    <lineage>
        <taxon>Bacteria</taxon>
        <taxon>Pseudomonadati</taxon>
        <taxon>Bacteroidota</taxon>
        <taxon>Bacteroidia</taxon>
        <taxon>Marinilabiliales</taxon>
        <taxon>Prolixibacteraceae</taxon>
        <taxon>Maribellus</taxon>
    </lineage>
</organism>
<dbReference type="PROSITE" id="PS51257">
    <property type="entry name" value="PROKAR_LIPOPROTEIN"/>
    <property type="match status" value="1"/>
</dbReference>
<dbReference type="Proteomes" id="UP000265926">
    <property type="component" value="Unassembled WGS sequence"/>
</dbReference>
<sequence>MNKINQDNMKRNLLMILISVVLFSCSSTDEKSDAFGNFEADPVIVSSESSGKILQLTIEKGQKIDKDFITAVIDTVQIHLKLQQLEAQKAAVIAKRQSIQSQIGVFEEQIKTLKINEDRVAKMVKDQAATQKQLDDISGQISVIQKQIESTRTQFVSVNKELEVLEAQQETTQDLQNRCTVTSPVSGTILETYVEQGELATPGKPLFKVADLDMLTLKVYVSGAQLPNVKIGQQVNVLIDKSETENQTLTGEVTWISSEAEFTPKIIQTKEERVKLVYAVKVAVKNDGTLKIGMPGEVSWQ</sequence>
<dbReference type="AlphaFoldDB" id="A0A399SUL4"/>
<feature type="coiled-coil region" evidence="1">
    <location>
        <begin position="148"/>
        <end position="178"/>
    </location>
</feature>
<dbReference type="Pfam" id="PF25917">
    <property type="entry name" value="BSH_RND"/>
    <property type="match status" value="1"/>
</dbReference>
<proteinExistence type="predicted"/>
<dbReference type="PANTHER" id="PTHR30469">
    <property type="entry name" value="MULTIDRUG RESISTANCE PROTEIN MDTA"/>
    <property type="match status" value="1"/>
</dbReference>
<dbReference type="EMBL" id="QWGR01000021">
    <property type="protein sequence ID" value="RIJ45697.1"/>
    <property type="molecule type" value="Genomic_DNA"/>
</dbReference>
<accession>A0A399SUL4</accession>
<dbReference type="GO" id="GO:1990281">
    <property type="term" value="C:efflux pump complex"/>
    <property type="evidence" value="ECO:0007669"/>
    <property type="project" value="TreeGrafter"/>
</dbReference>
<feature type="domain" description="Multidrug resistance protein MdtA-like barrel-sandwich hybrid" evidence="2">
    <location>
        <begin position="43"/>
        <end position="209"/>
    </location>
</feature>
<keyword evidence="4" id="KW-1185">Reference proteome</keyword>
<dbReference type="SUPFAM" id="SSF111369">
    <property type="entry name" value="HlyD-like secretion proteins"/>
    <property type="match status" value="1"/>
</dbReference>
<dbReference type="Gene3D" id="2.40.50.100">
    <property type="match status" value="1"/>
</dbReference>
<dbReference type="GO" id="GO:0015562">
    <property type="term" value="F:efflux transmembrane transporter activity"/>
    <property type="evidence" value="ECO:0007669"/>
    <property type="project" value="TreeGrafter"/>
</dbReference>
<dbReference type="Gene3D" id="2.40.30.170">
    <property type="match status" value="1"/>
</dbReference>